<keyword evidence="4" id="KW-1185">Reference proteome</keyword>
<dbReference type="EMBL" id="JBHRTB010000010">
    <property type="protein sequence ID" value="MFC3145552.1"/>
    <property type="molecule type" value="Genomic_DNA"/>
</dbReference>
<dbReference type="PANTHER" id="PTHR48081">
    <property type="entry name" value="AB HYDROLASE SUPERFAMILY PROTEIN C4A8.06C"/>
    <property type="match status" value="1"/>
</dbReference>
<keyword evidence="1 3" id="KW-0378">Hydrolase</keyword>
<dbReference type="InterPro" id="IPR029058">
    <property type="entry name" value="AB_hydrolase_fold"/>
</dbReference>
<dbReference type="PANTHER" id="PTHR48081:SF33">
    <property type="entry name" value="KYNURENINE FORMAMIDASE"/>
    <property type="match status" value="1"/>
</dbReference>
<dbReference type="InterPro" id="IPR050300">
    <property type="entry name" value="GDXG_lipolytic_enzyme"/>
</dbReference>
<dbReference type="Pfam" id="PF07859">
    <property type="entry name" value="Abhydrolase_3"/>
    <property type="match status" value="1"/>
</dbReference>
<evidence type="ECO:0000256" key="1">
    <source>
        <dbReference type="ARBA" id="ARBA00022801"/>
    </source>
</evidence>
<sequence length="284" mass="30871">MPLEPLDPAAMEMAYNNQLAVPDHYRYSQAWLDNATFVRKHMAAAVDLAYGPGPRERLDIFPSPVPNAPVLVFIHGGWFQFLDKSSLSFVAAPYVQAGITVVAISYPLTPDARMPEIVRAARRALLWVHANIADHGGDPARISVAGHSAGGHLALSLGFRDWTADAGQPDLVKGCFPISGLYDLRPVMGTIYNAKIGLDAETALEWSPLERFERAPSHLLAIVGGDEISGFQWQHRALMDFCAEQEINAAEHSAPGRNHYSVVDEFATAKGALFGKVAGAIQFL</sequence>
<proteinExistence type="predicted"/>
<name>A0ABV7H0H5_9RHOB</name>
<evidence type="ECO:0000313" key="4">
    <source>
        <dbReference type="Proteomes" id="UP001595632"/>
    </source>
</evidence>
<dbReference type="Gene3D" id="3.40.50.1820">
    <property type="entry name" value="alpha/beta hydrolase"/>
    <property type="match status" value="1"/>
</dbReference>
<organism evidence="3 4">
    <name type="scientific">Psychromarinibacter halotolerans</name>
    <dbReference type="NCBI Taxonomy" id="1775175"/>
    <lineage>
        <taxon>Bacteria</taxon>
        <taxon>Pseudomonadati</taxon>
        <taxon>Pseudomonadota</taxon>
        <taxon>Alphaproteobacteria</taxon>
        <taxon>Rhodobacterales</taxon>
        <taxon>Paracoccaceae</taxon>
        <taxon>Psychromarinibacter</taxon>
    </lineage>
</organism>
<evidence type="ECO:0000259" key="2">
    <source>
        <dbReference type="Pfam" id="PF07859"/>
    </source>
</evidence>
<dbReference type="InterPro" id="IPR013094">
    <property type="entry name" value="AB_hydrolase_3"/>
</dbReference>
<accession>A0ABV7H0H5</accession>
<dbReference type="Proteomes" id="UP001595632">
    <property type="component" value="Unassembled WGS sequence"/>
</dbReference>
<reference evidence="4" key="1">
    <citation type="journal article" date="2019" name="Int. J. Syst. Evol. Microbiol.">
        <title>The Global Catalogue of Microorganisms (GCM) 10K type strain sequencing project: providing services to taxonomists for standard genome sequencing and annotation.</title>
        <authorList>
            <consortium name="The Broad Institute Genomics Platform"/>
            <consortium name="The Broad Institute Genome Sequencing Center for Infectious Disease"/>
            <person name="Wu L."/>
            <person name="Ma J."/>
        </authorList>
    </citation>
    <scope>NUCLEOTIDE SEQUENCE [LARGE SCALE GENOMIC DNA]</scope>
    <source>
        <strain evidence="4">KCTC 52366</strain>
    </source>
</reference>
<comment type="caution">
    <text evidence="3">The sequence shown here is derived from an EMBL/GenBank/DDBJ whole genome shotgun (WGS) entry which is preliminary data.</text>
</comment>
<dbReference type="SUPFAM" id="SSF53474">
    <property type="entry name" value="alpha/beta-Hydrolases"/>
    <property type="match status" value="1"/>
</dbReference>
<protein>
    <submittedName>
        <fullName evidence="3">Alpha/beta hydrolase</fullName>
    </submittedName>
</protein>
<evidence type="ECO:0000313" key="3">
    <source>
        <dbReference type="EMBL" id="MFC3145552.1"/>
    </source>
</evidence>
<dbReference type="RefSeq" id="WP_275632507.1">
    <property type="nucleotide sequence ID" value="NZ_JARGYD010000003.1"/>
</dbReference>
<feature type="domain" description="Alpha/beta hydrolase fold-3" evidence="2">
    <location>
        <begin position="71"/>
        <end position="186"/>
    </location>
</feature>
<gene>
    <name evidence="3" type="ORF">ACFOGP_22715</name>
</gene>
<dbReference type="GO" id="GO:0016787">
    <property type="term" value="F:hydrolase activity"/>
    <property type="evidence" value="ECO:0007669"/>
    <property type="project" value="UniProtKB-KW"/>
</dbReference>